<evidence type="ECO:0000313" key="1">
    <source>
        <dbReference type="EMBL" id="QBH14052.1"/>
    </source>
</evidence>
<protein>
    <submittedName>
        <fullName evidence="2">Uncharacterized protein</fullName>
    </submittedName>
</protein>
<gene>
    <name evidence="2" type="ORF">DO021_12580</name>
    <name evidence="1" type="ORF">EYB58_14640</name>
</gene>
<dbReference type="EMBL" id="CP036313">
    <property type="protein sequence ID" value="QBH14052.1"/>
    <property type="molecule type" value="Genomic_DNA"/>
</dbReference>
<proteinExistence type="predicted"/>
<dbReference type="AlphaFoldDB" id="A0A328FAC4"/>
<dbReference type="EMBL" id="QLNI01000024">
    <property type="protein sequence ID" value="RAM01614.1"/>
    <property type="molecule type" value="Genomic_DNA"/>
</dbReference>
<name>A0A328FAC4_9BACT</name>
<dbReference type="Proteomes" id="UP000248798">
    <property type="component" value="Unassembled WGS sequence"/>
</dbReference>
<dbReference type="RefSeq" id="WP_111957182.1">
    <property type="nucleotide sequence ID" value="NZ_CP036313.1"/>
</dbReference>
<organism evidence="2 3">
    <name type="scientific">Desulfobacter hydrogenophilus</name>
    <dbReference type="NCBI Taxonomy" id="2291"/>
    <lineage>
        <taxon>Bacteria</taxon>
        <taxon>Pseudomonadati</taxon>
        <taxon>Thermodesulfobacteriota</taxon>
        <taxon>Desulfobacteria</taxon>
        <taxon>Desulfobacterales</taxon>
        <taxon>Desulfobacteraceae</taxon>
        <taxon>Desulfobacter</taxon>
    </lineage>
</organism>
<evidence type="ECO:0000313" key="3">
    <source>
        <dbReference type="Proteomes" id="UP000248798"/>
    </source>
</evidence>
<reference evidence="1 4" key="2">
    <citation type="submission" date="2019-02" db="EMBL/GenBank/DDBJ databases">
        <title>Complete genome sequence of Desulfobacter hydrogenophilus AcRS1.</title>
        <authorList>
            <person name="Marietou A."/>
            <person name="Lund M.B."/>
            <person name="Marshall I.P.G."/>
            <person name="Schreiber L."/>
            <person name="Jorgensen B."/>
        </authorList>
    </citation>
    <scope>NUCLEOTIDE SEQUENCE [LARGE SCALE GENOMIC DNA]</scope>
    <source>
        <strain evidence="1 4">AcRS1</strain>
    </source>
</reference>
<reference evidence="2 3" key="1">
    <citation type="submission" date="2018-06" db="EMBL/GenBank/DDBJ databases">
        <title>Complete Genome Sequence of Desulfobacter hydrogenophilus (DSM3380).</title>
        <authorList>
            <person name="Marietou A."/>
            <person name="Schreiber L."/>
            <person name="Marshall I."/>
            <person name="Jorgensen B."/>
        </authorList>
    </citation>
    <scope>NUCLEOTIDE SEQUENCE [LARGE SCALE GENOMIC DNA]</scope>
    <source>
        <strain evidence="2 3">DSM 3380</strain>
    </source>
</reference>
<sequence>MKIRRPGFFFFIQMKGKIKPGYNTFFNVDDIFCIHLVIEADGVQTQILTKGNITDLRVIDPKRDTVKSRR</sequence>
<evidence type="ECO:0000313" key="2">
    <source>
        <dbReference type="EMBL" id="RAM01614.1"/>
    </source>
</evidence>
<dbReference type="Proteomes" id="UP000293902">
    <property type="component" value="Chromosome"/>
</dbReference>
<keyword evidence="4" id="KW-1185">Reference proteome</keyword>
<evidence type="ECO:0000313" key="4">
    <source>
        <dbReference type="Proteomes" id="UP000293902"/>
    </source>
</evidence>
<accession>A0A328FAC4</accession>